<gene>
    <name evidence="10" type="ORF">E4582_05600</name>
</gene>
<dbReference type="Pfam" id="PF05649">
    <property type="entry name" value="Peptidase_M13_N"/>
    <property type="match status" value="1"/>
</dbReference>
<dbReference type="AlphaFoldDB" id="A0A4Z1R462"/>
<evidence type="ECO:0000256" key="1">
    <source>
        <dbReference type="ARBA" id="ARBA00001947"/>
    </source>
</evidence>
<feature type="domain" description="Peptidase M13 C-terminal" evidence="8">
    <location>
        <begin position="477"/>
        <end position="670"/>
    </location>
</feature>
<keyword evidence="5" id="KW-0862">Zinc</keyword>
<comment type="cofactor">
    <cofactor evidence="1">
        <name>Zn(2+)</name>
        <dbReference type="ChEBI" id="CHEBI:29105"/>
    </cofactor>
</comment>
<keyword evidence="7" id="KW-0732">Signal</keyword>
<dbReference type="InterPro" id="IPR018497">
    <property type="entry name" value="Peptidase_M13_C"/>
</dbReference>
<dbReference type="GO" id="GO:0046872">
    <property type="term" value="F:metal ion binding"/>
    <property type="evidence" value="ECO:0007669"/>
    <property type="project" value="UniProtKB-KW"/>
</dbReference>
<evidence type="ECO:0000256" key="3">
    <source>
        <dbReference type="ARBA" id="ARBA00022723"/>
    </source>
</evidence>
<dbReference type="PROSITE" id="PS51885">
    <property type="entry name" value="NEPRILYSIN"/>
    <property type="match status" value="1"/>
</dbReference>
<dbReference type="InterPro" id="IPR008753">
    <property type="entry name" value="Peptidase_M13_N"/>
</dbReference>
<keyword evidence="11" id="KW-1185">Reference proteome</keyword>
<evidence type="ECO:0000256" key="2">
    <source>
        <dbReference type="ARBA" id="ARBA00022670"/>
    </source>
</evidence>
<dbReference type="PANTHER" id="PTHR11733">
    <property type="entry name" value="ZINC METALLOPROTEASE FAMILY M13 NEPRILYSIN-RELATED"/>
    <property type="match status" value="1"/>
</dbReference>
<dbReference type="RefSeq" id="WP_134673668.1">
    <property type="nucleotide sequence ID" value="NZ_SPUH01000001.1"/>
</dbReference>
<dbReference type="InterPro" id="IPR042089">
    <property type="entry name" value="Peptidase_M13_dom_2"/>
</dbReference>
<sequence length="675" mass="72899">MPIAPLSAFIRPTLLAAGILVLLGAATDADAQRRRAAAPKPPPGPTACTDFYSFHNKDWLAATPVPAQGMVTALGELQQRSLQQQRDLLDAAMRQPANNVQQLLGDFWASGLDEAAVEADGAQPIAPLLARIDAIRRARHIAPAIAALHQVGIPVAFNFNADVDLADLGRHIGYFTQGGLGLPDPAFYTRGDANSQALLGRYREYVRNILVLTGVPEAQADAAAGQVIELETRIAQKSGALADSPGPRANYASVPVRDAARQYRNLQLAEFLTAQGVQDDVVSLAPPELFADLNTFVAGLPVEQWKHYLRFHVGTAMAPYLSKPWRDADFAFRGRVLRGETQPATRETLTLDAINKAAGPMLAREYVARHLPAATRERAGTIATQVRDALVRSIERSSWMAPATKAEALAKASTIRIEVGAPVEDLDFTVQPMGRGSFGGNMLIASTWRHREEMKRIGRANADRRWDVLPQQPALAYDLAQNRLIVSAAVLQPPVLDAARAPAAHYGSYGALVGHELGRSVDIRGRVVDAKQDVRTWWSPDDLAAWEGMASRLAVQYSAYPYPGLTAVNVDGTRTRDENAADLAGVELAVDAFQTANSGTAPEASQEFFAAWAELWRQQAAPAAAQQAALTSPHAPGQWRTNGPLANLAAFGTAFSCEAGTPMQRNEAEQIRIWR</sequence>
<evidence type="ECO:0000256" key="5">
    <source>
        <dbReference type="ARBA" id="ARBA00022833"/>
    </source>
</evidence>
<dbReference type="InterPro" id="IPR000718">
    <property type="entry name" value="Peptidase_M13"/>
</dbReference>
<dbReference type="Gene3D" id="3.40.390.10">
    <property type="entry name" value="Collagenase (Catalytic Domain)"/>
    <property type="match status" value="1"/>
</dbReference>
<accession>A0A4Z1R462</accession>
<feature type="domain" description="Peptidase M13 N-terminal" evidence="9">
    <location>
        <begin position="48"/>
        <end position="422"/>
    </location>
</feature>
<protein>
    <submittedName>
        <fullName evidence="10">M13 family metallopeptidase</fullName>
    </submittedName>
</protein>
<keyword evidence="2" id="KW-0645">Protease</keyword>
<evidence type="ECO:0000256" key="6">
    <source>
        <dbReference type="ARBA" id="ARBA00023049"/>
    </source>
</evidence>
<proteinExistence type="predicted"/>
<feature type="chain" id="PRO_5021431500" evidence="7">
    <location>
        <begin position="32"/>
        <end position="675"/>
    </location>
</feature>
<dbReference type="CDD" id="cd08662">
    <property type="entry name" value="M13"/>
    <property type="match status" value="1"/>
</dbReference>
<keyword evidence="4" id="KW-0378">Hydrolase</keyword>
<dbReference type="GO" id="GO:0004222">
    <property type="term" value="F:metalloendopeptidase activity"/>
    <property type="evidence" value="ECO:0007669"/>
    <property type="project" value="InterPro"/>
</dbReference>
<feature type="signal peptide" evidence="7">
    <location>
        <begin position="1"/>
        <end position="31"/>
    </location>
</feature>
<dbReference type="InterPro" id="IPR024079">
    <property type="entry name" value="MetalloPept_cat_dom_sf"/>
</dbReference>
<evidence type="ECO:0000256" key="4">
    <source>
        <dbReference type="ARBA" id="ARBA00022801"/>
    </source>
</evidence>
<dbReference type="EMBL" id="SPUH01000001">
    <property type="protein sequence ID" value="TKS54290.1"/>
    <property type="molecule type" value="Genomic_DNA"/>
</dbReference>
<dbReference type="GO" id="GO:0005886">
    <property type="term" value="C:plasma membrane"/>
    <property type="evidence" value="ECO:0007669"/>
    <property type="project" value="TreeGrafter"/>
</dbReference>
<dbReference type="GO" id="GO:0016485">
    <property type="term" value="P:protein processing"/>
    <property type="evidence" value="ECO:0007669"/>
    <property type="project" value="TreeGrafter"/>
</dbReference>
<evidence type="ECO:0000313" key="10">
    <source>
        <dbReference type="EMBL" id="TKS54290.1"/>
    </source>
</evidence>
<name>A0A4Z1R462_9GAMM</name>
<organism evidence="10 11">
    <name type="scientific">Luteimonas yindakuii</name>
    <dbReference type="NCBI Taxonomy" id="2565782"/>
    <lineage>
        <taxon>Bacteria</taxon>
        <taxon>Pseudomonadati</taxon>
        <taxon>Pseudomonadota</taxon>
        <taxon>Gammaproteobacteria</taxon>
        <taxon>Lysobacterales</taxon>
        <taxon>Lysobacteraceae</taxon>
        <taxon>Luteimonas</taxon>
    </lineage>
</organism>
<dbReference type="Gene3D" id="1.10.1380.10">
    <property type="entry name" value="Neutral endopeptidase , domain2"/>
    <property type="match status" value="1"/>
</dbReference>
<evidence type="ECO:0000313" key="11">
    <source>
        <dbReference type="Proteomes" id="UP000298681"/>
    </source>
</evidence>
<keyword evidence="3" id="KW-0479">Metal-binding</keyword>
<dbReference type="PANTHER" id="PTHR11733:SF240">
    <property type="entry name" value="GH14155P-RELATED"/>
    <property type="match status" value="1"/>
</dbReference>
<dbReference type="Proteomes" id="UP000298681">
    <property type="component" value="Unassembled WGS sequence"/>
</dbReference>
<dbReference type="Pfam" id="PF01431">
    <property type="entry name" value="Peptidase_M13"/>
    <property type="match status" value="1"/>
</dbReference>
<comment type="caution">
    <text evidence="10">The sequence shown here is derived from an EMBL/GenBank/DDBJ whole genome shotgun (WGS) entry which is preliminary data.</text>
</comment>
<evidence type="ECO:0000259" key="8">
    <source>
        <dbReference type="Pfam" id="PF01431"/>
    </source>
</evidence>
<evidence type="ECO:0000259" key="9">
    <source>
        <dbReference type="Pfam" id="PF05649"/>
    </source>
</evidence>
<evidence type="ECO:0000256" key="7">
    <source>
        <dbReference type="SAM" id="SignalP"/>
    </source>
</evidence>
<keyword evidence="6" id="KW-0482">Metalloprotease</keyword>
<dbReference type="PRINTS" id="PR00786">
    <property type="entry name" value="NEPRILYSIN"/>
</dbReference>
<reference evidence="10 11" key="1">
    <citation type="submission" date="2019-01" db="EMBL/GenBank/DDBJ databases">
        <authorList>
            <person name="Zhang S."/>
        </authorList>
    </citation>
    <scope>NUCLEOTIDE SEQUENCE [LARGE SCALE GENOMIC DNA]</scope>
    <source>
        <strain evidence="10 11">1626</strain>
    </source>
</reference>
<dbReference type="SUPFAM" id="SSF55486">
    <property type="entry name" value="Metalloproteases ('zincins'), catalytic domain"/>
    <property type="match status" value="1"/>
</dbReference>